<dbReference type="PANTHER" id="PTHR11157:SF21">
    <property type="entry name" value="ELONGATION OF VERY LONG CHAIN FATTY ACIDS PROTEIN"/>
    <property type="match status" value="1"/>
</dbReference>
<reference evidence="11" key="2">
    <citation type="submission" date="2021-08" db="EMBL/GenBank/DDBJ databases">
        <authorList>
            <person name="Eriksson T."/>
        </authorList>
    </citation>
    <scope>NUCLEOTIDE SEQUENCE</scope>
    <source>
        <strain evidence="11">Stoneville</strain>
        <tissue evidence="11">Whole head</tissue>
    </source>
</reference>
<dbReference type="GO" id="GO:0034626">
    <property type="term" value="P:fatty acid elongation, polyunsaturated fatty acid"/>
    <property type="evidence" value="ECO:0007669"/>
    <property type="project" value="TreeGrafter"/>
</dbReference>
<comment type="similarity">
    <text evidence="10">Belongs to the ELO family.</text>
</comment>
<feature type="transmembrane region" description="Helical" evidence="10">
    <location>
        <begin position="577"/>
        <end position="598"/>
    </location>
</feature>
<feature type="transmembrane region" description="Helical" evidence="10">
    <location>
        <begin position="708"/>
        <end position="724"/>
    </location>
</feature>
<dbReference type="SUPFAM" id="SSF57903">
    <property type="entry name" value="FYVE/PHD zinc finger"/>
    <property type="match status" value="1"/>
</dbReference>
<dbReference type="GO" id="GO:0030148">
    <property type="term" value="P:sphingolipid biosynthetic process"/>
    <property type="evidence" value="ECO:0007669"/>
    <property type="project" value="TreeGrafter"/>
</dbReference>
<protein>
    <recommendedName>
        <fullName evidence="10">Elongation of very long chain fatty acids protein</fullName>
        <ecNumber evidence="10">2.3.1.199</ecNumber>
    </recommendedName>
    <alternativeName>
        <fullName evidence="10">Very-long-chain 3-oxoacyl-CoA synthase</fullName>
    </alternativeName>
</protein>
<feature type="transmembrane region" description="Helical" evidence="10">
    <location>
        <begin position="235"/>
        <end position="256"/>
    </location>
</feature>
<keyword evidence="2 10" id="KW-0444">Lipid biosynthesis</keyword>
<evidence type="ECO:0000256" key="8">
    <source>
        <dbReference type="ARBA" id="ARBA00023136"/>
    </source>
</evidence>
<dbReference type="EMBL" id="JABDTM020022305">
    <property type="protein sequence ID" value="KAH0815954.1"/>
    <property type="molecule type" value="Genomic_DNA"/>
</dbReference>
<keyword evidence="5 10" id="KW-0276">Fatty acid metabolism</keyword>
<keyword evidence="12" id="KW-1185">Reference proteome</keyword>
<keyword evidence="9 10" id="KW-0275">Fatty acid biosynthesis</keyword>
<evidence type="ECO:0000256" key="4">
    <source>
        <dbReference type="ARBA" id="ARBA00022692"/>
    </source>
</evidence>
<dbReference type="Proteomes" id="UP000719412">
    <property type="component" value="Unassembled WGS sequence"/>
</dbReference>
<feature type="transmembrane region" description="Helical" evidence="10">
    <location>
        <begin position="312"/>
        <end position="329"/>
    </location>
</feature>
<comment type="catalytic activity">
    <reaction evidence="10">
        <text>a very-long-chain acyl-CoA + malonyl-CoA + H(+) = a very-long-chain 3-oxoacyl-CoA + CO2 + CoA</text>
        <dbReference type="Rhea" id="RHEA:32727"/>
        <dbReference type="ChEBI" id="CHEBI:15378"/>
        <dbReference type="ChEBI" id="CHEBI:16526"/>
        <dbReference type="ChEBI" id="CHEBI:57287"/>
        <dbReference type="ChEBI" id="CHEBI:57384"/>
        <dbReference type="ChEBI" id="CHEBI:90725"/>
        <dbReference type="ChEBI" id="CHEBI:90736"/>
        <dbReference type="EC" id="2.3.1.199"/>
    </reaction>
</comment>
<dbReference type="GO" id="GO:0009922">
    <property type="term" value="F:fatty acid elongase activity"/>
    <property type="evidence" value="ECO:0007669"/>
    <property type="project" value="UniProtKB-EC"/>
</dbReference>
<feature type="transmembrane region" description="Helical" evidence="10">
    <location>
        <begin position="654"/>
        <end position="671"/>
    </location>
</feature>
<keyword evidence="3 10" id="KW-0808">Transferase</keyword>
<dbReference type="AlphaFoldDB" id="A0A8J6HJS8"/>
<comment type="caution">
    <text evidence="11">The sequence shown here is derived from an EMBL/GenBank/DDBJ whole genome shotgun (WGS) entry which is preliminary data.</text>
</comment>
<reference evidence="11" key="1">
    <citation type="journal article" date="2020" name="J Insects Food Feed">
        <title>The yellow mealworm (Tenebrio molitor) genome: a resource for the emerging insects as food and feed industry.</title>
        <authorList>
            <person name="Eriksson T."/>
            <person name="Andere A."/>
            <person name="Kelstrup H."/>
            <person name="Emery V."/>
            <person name="Picard C."/>
        </authorList>
    </citation>
    <scope>NUCLEOTIDE SEQUENCE</scope>
    <source>
        <strain evidence="11">Stoneville</strain>
        <tissue evidence="11">Whole head</tissue>
    </source>
</reference>
<feature type="transmembrane region" description="Helical" evidence="10">
    <location>
        <begin position="784"/>
        <end position="805"/>
    </location>
</feature>
<dbReference type="GO" id="GO:0019367">
    <property type="term" value="P:fatty acid elongation, saturated fatty acid"/>
    <property type="evidence" value="ECO:0007669"/>
    <property type="project" value="TreeGrafter"/>
</dbReference>
<keyword evidence="6 10" id="KW-1133">Transmembrane helix</keyword>
<evidence type="ECO:0000256" key="9">
    <source>
        <dbReference type="ARBA" id="ARBA00023160"/>
    </source>
</evidence>
<keyword evidence="8 10" id="KW-0472">Membrane</keyword>
<dbReference type="PANTHER" id="PTHR11157">
    <property type="entry name" value="FATTY ACID ACYL TRANSFERASE-RELATED"/>
    <property type="match status" value="1"/>
</dbReference>
<evidence type="ECO:0000256" key="5">
    <source>
        <dbReference type="ARBA" id="ARBA00022832"/>
    </source>
</evidence>
<feature type="transmembrane region" description="Helical" evidence="10">
    <location>
        <begin position="195"/>
        <end position="215"/>
    </location>
</feature>
<feature type="transmembrane region" description="Helical" evidence="10">
    <location>
        <begin position="830"/>
        <end position="849"/>
    </location>
</feature>
<evidence type="ECO:0000256" key="7">
    <source>
        <dbReference type="ARBA" id="ARBA00023098"/>
    </source>
</evidence>
<sequence>MVRCKKCNRNIGSATYVSCKQCALNFHIHCVGIDDDTFDLMEKEGTYGACSLDNIISDNSQSIHMPSDRLQELIEVIIQNHSAESAANISKVKNLRDGGVMLGCGDAGKIKQLTKDRLSAAYEISEVKTFRPRIRVAGFSKDINRENLLKYVVGQNQYIFDDTSEYQCNMSTMLDKVFEILTDSPPISDPRMDRIFLGTPVQLITTIAFYLFFIYKLGPNFMKERKTFDLKEILIGYNILQIFFNLGIFIMGVTYLRNQSFFCIPSDKSESPEATLALRTHYYYLLLKYFDLVETVFYVLRKKERQISFLHVYHHIGVLVAAWVSAKYFPGGQAVFVGLYNTLIHCIMYVYYLFSAWNPNYTIDIWWKKYVTLLQIAATYLRNKNFFCIPWEKSQSPEATQALRAHYYYLLLKYFDLVETVFYVLRKKERQISFLHVYHHIGVLGAAWVSGKYFPGGQAAFVALYNTMIHCIMYVYYLFSAWNPNYSIDIWWKKYVTLLQINSQSAVVCVQMSTMLDKVFEVLTDSPPISDPRMDRILLRTPLQLITTIAFYLFFIYKLGPNFMKERKTYELKKILVGYNVLQILLNLGIFIMAATYLRNQSFFCIPSDKSESPEATLALRAHYYYLLLKYFDLVETVFYVLRRKERQISFLHVYHHIGVLVAAWVSGKYFPGGQAIYVALYNTLIHSIMYVYYLFSAWNPNYSKDIWWKKYVTLLQIMSTMLDKVFEVLTDSPPISDPRMDRILLRTPLQLITIIAFYLLFIYKLGPNLMKERRKFELKKVLVGYNILQIFLNLGIFIMAATYLRNQSFFCLPPDKSESPEATLGLRTHYFYILLKYFDLVETVFYVLRKKERQISFLHVYHHIGILVGTWISGKYFPGGQPAFVALYNTLIHCIMYVYYLCSAWNPSYSIWWKEYVTLLQITVMEREWSHSEAVVPWF</sequence>
<feature type="transmembrane region" description="Helical" evidence="10">
    <location>
        <begin position="537"/>
        <end position="557"/>
    </location>
</feature>
<accession>A0A8J6HJS8</accession>
<dbReference type="PROSITE" id="PS01188">
    <property type="entry name" value="ELO"/>
    <property type="match status" value="4"/>
</dbReference>
<comment type="caution">
    <text evidence="10">Lacks conserved residue(s) required for the propagation of feature annotation.</text>
</comment>
<feature type="transmembrane region" description="Helical" evidence="10">
    <location>
        <begin position="884"/>
        <end position="903"/>
    </location>
</feature>
<evidence type="ECO:0000313" key="11">
    <source>
        <dbReference type="EMBL" id="KAH0815954.1"/>
    </source>
</evidence>
<feature type="transmembrane region" description="Helical" evidence="10">
    <location>
        <begin position="335"/>
        <end position="354"/>
    </location>
</feature>
<evidence type="ECO:0000313" key="12">
    <source>
        <dbReference type="Proteomes" id="UP000719412"/>
    </source>
</evidence>
<dbReference type="InterPro" id="IPR011011">
    <property type="entry name" value="Znf_FYVE_PHD"/>
</dbReference>
<gene>
    <name evidence="11" type="ORF">GEV33_006837</name>
</gene>
<evidence type="ECO:0000256" key="6">
    <source>
        <dbReference type="ARBA" id="ARBA00022989"/>
    </source>
</evidence>
<dbReference type="GO" id="GO:0042761">
    <property type="term" value="P:very long-chain fatty acid biosynthetic process"/>
    <property type="evidence" value="ECO:0007669"/>
    <property type="project" value="TreeGrafter"/>
</dbReference>
<dbReference type="InterPro" id="IPR030457">
    <property type="entry name" value="ELO_CS"/>
</dbReference>
<feature type="transmembrane region" description="Helical" evidence="10">
    <location>
        <begin position="861"/>
        <end position="878"/>
    </location>
</feature>
<feature type="transmembrane region" description="Helical" evidence="10">
    <location>
        <begin position="677"/>
        <end position="696"/>
    </location>
</feature>
<dbReference type="GO" id="GO:0034625">
    <property type="term" value="P:fatty acid elongation, monounsaturated fatty acid"/>
    <property type="evidence" value="ECO:0007669"/>
    <property type="project" value="TreeGrafter"/>
</dbReference>
<keyword evidence="7 10" id="KW-0443">Lipid metabolism</keyword>
<keyword evidence="4 10" id="KW-0812">Transmembrane</keyword>
<feature type="transmembrane region" description="Helical" evidence="10">
    <location>
        <begin position="459"/>
        <end position="479"/>
    </location>
</feature>
<feature type="transmembrane region" description="Helical" evidence="10">
    <location>
        <begin position="744"/>
        <end position="764"/>
    </location>
</feature>
<comment type="subcellular location">
    <subcellularLocation>
        <location evidence="1">Membrane</location>
        <topology evidence="1">Multi-pass membrane protein</topology>
    </subcellularLocation>
</comment>
<organism evidence="11 12">
    <name type="scientific">Tenebrio molitor</name>
    <name type="common">Yellow mealworm beetle</name>
    <dbReference type="NCBI Taxonomy" id="7067"/>
    <lineage>
        <taxon>Eukaryota</taxon>
        <taxon>Metazoa</taxon>
        <taxon>Ecdysozoa</taxon>
        <taxon>Arthropoda</taxon>
        <taxon>Hexapoda</taxon>
        <taxon>Insecta</taxon>
        <taxon>Pterygota</taxon>
        <taxon>Neoptera</taxon>
        <taxon>Endopterygota</taxon>
        <taxon>Coleoptera</taxon>
        <taxon>Polyphaga</taxon>
        <taxon>Cucujiformia</taxon>
        <taxon>Tenebrionidae</taxon>
        <taxon>Tenebrio</taxon>
    </lineage>
</organism>
<evidence type="ECO:0000256" key="1">
    <source>
        <dbReference type="ARBA" id="ARBA00004141"/>
    </source>
</evidence>
<feature type="transmembrane region" description="Helical" evidence="10">
    <location>
        <begin position="624"/>
        <end position="642"/>
    </location>
</feature>
<dbReference type="Pfam" id="PF01151">
    <property type="entry name" value="ELO"/>
    <property type="match status" value="4"/>
</dbReference>
<proteinExistence type="inferred from homology"/>
<dbReference type="InterPro" id="IPR002076">
    <property type="entry name" value="ELO_fam"/>
</dbReference>
<evidence type="ECO:0000256" key="10">
    <source>
        <dbReference type="RuleBase" id="RU361115"/>
    </source>
</evidence>
<dbReference type="GO" id="GO:0005789">
    <property type="term" value="C:endoplasmic reticulum membrane"/>
    <property type="evidence" value="ECO:0007669"/>
    <property type="project" value="TreeGrafter"/>
</dbReference>
<name>A0A8J6HJS8_TENMO</name>
<evidence type="ECO:0000256" key="3">
    <source>
        <dbReference type="ARBA" id="ARBA00022679"/>
    </source>
</evidence>
<evidence type="ECO:0000256" key="2">
    <source>
        <dbReference type="ARBA" id="ARBA00022516"/>
    </source>
</evidence>
<dbReference type="EC" id="2.3.1.199" evidence="10"/>